<evidence type="ECO:0000256" key="10">
    <source>
        <dbReference type="ARBA" id="ARBA00022827"/>
    </source>
</evidence>
<dbReference type="PANTHER" id="PTHR30040:SF2">
    <property type="entry name" value="FAD:PROTEIN FMN TRANSFERASE"/>
    <property type="match status" value="1"/>
</dbReference>
<dbReference type="InterPro" id="IPR003374">
    <property type="entry name" value="ApbE-like_sf"/>
</dbReference>
<keyword evidence="10 18" id="KW-0274">FAD</keyword>
<keyword evidence="13" id="KW-0564">Palmitate</keyword>
<dbReference type="GO" id="GO:0046872">
    <property type="term" value="F:metal ion binding"/>
    <property type="evidence" value="ECO:0007669"/>
    <property type="project" value="UniProtKB-UniRule"/>
</dbReference>
<feature type="binding site" evidence="19">
    <location>
        <position position="289"/>
    </location>
    <ligand>
        <name>Mg(2+)</name>
        <dbReference type="ChEBI" id="CHEBI:18420"/>
    </ligand>
</feature>
<evidence type="ECO:0000256" key="2">
    <source>
        <dbReference type="ARBA" id="ARBA00011955"/>
    </source>
</evidence>
<dbReference type="SUPFAM" id="SSF143631">
    <property type="entry name" value="ApbE-like"/>
    <property type="match status" value="1"/>
</dbReference>
<evidence type="ECO:0000256" key="9">
    <source>
        <dbReference type="ARBA" id="ARBA00022729"/>
    </source>
</evidence>
<keyword evidence="21" id="KW-1185">Reference proteome</keyword>
<evidence type="ECO:0000256" key="17">
    <source>
        <dbReference type="ARBA" id="ARBA00060485"/>
    </source>
</evidence>
<keyword evidence="5" id="KW-0997">Cell inner membrane</keyword>
<keyword evidence="8 18" id="KW-0479">Metal-binding</keyword>
<evidence type="ECO:0000256" key="5">
    <source>
        <dbReference type="ARBA" id="ARBA00022519"/>
    </source>
</evidence>
<name>A0A0K6IFU5_9GAMM</name>
<dbReference type="GO" id="GO:0005886">
    <property type="term" value="C:plasma membrane"/>
    <property type="evidence" value="ECO:0007669"/>
    <property type="project" value="UniProtKB-SubCell"/>
</dbReference>
<dbReference type="GO" id="GO:0016740">
    <property type="term" value="F:transferase activity"/>
    <property type="evidence" value="ECO:0007669"/>
    <property type="project" value="UniProtKB-UniRule"/>
</dbReference>
<dbReference type="Pfam" id="PF02424">
    <property type="entry name" value="ApbE"/>
    <property type="match status" value="1"/>
</dbReference>
<evidence type="ECO:0000256" key="18">
    <source>
        <dbReference type="PIRNR" id="PIRNR006268"/>
    </source>
</evidence>
<dbReference type="Proteomes" id="UP000182769">
    <property type="component" value="Unassembled WGS sequence"/>
</dbReference>
<proteinExistence type="inferred from homology"/>
<comment type="similarity">
    <text evidence="1 18">Belongs to the ApbE family.</text>
</comment>
<evidence type="ECO:0000256" key="1">
    <source>
        <dbReference type="ARBA" id="ARBA00008282"/>
    </source>
</evidence>
<dbReference type="OrthoDB" id="9778595at2"/>
<evidence type="ECO:0000256" key="12">
    <source>
        <dbReference type="ARBA" id="ARBA00023136"/>
    </source>
</evidence>
<comment type="subcellular location">
    <subcellularLocation>
        <location evidence="17">Cell inner membrane</location>
        <topology evidence="17">Lipid-anchor</topology>
        <orientation evidence="17">Periplasmic side</orientation>
    </subcellularLocation>
</comment>
<evidence type="ECO:0000256" key="3">
    <source>
        <dbReference type="ARBA" id="ARBA00016337"/>
    </source>
</evidence>
<dbReference type="PIRSF" id="PIRSF006268">
    <property type="entry name" value="ApbE"/>
    <property type="match status" value="1"/>
</dbReference>
<sequence>MKNKLLLALVAIVLVTILYKAVSFSPELVSFSGPTMGTTYTVKYTTTADAPKLEQLKSEVDNVLLRVNKLMSTYDSTSELSEFNKQPAGTSVTVSDDMVYVVGEALKISELTSGKYDVTVGPLVNLWGFGPGKHNDHVPSDADIAVAKELVGYHYVKLDGNELTKSRDVYVDLSSIAKGYGVDQVARALKQAGINNYLVEVGGEISASGRKLDGSNWVVGIESPAGGHNVAERVIQANDVAIATSGDYRNYFEENGVRYSHTIDPITGKPITHRLVSVTVIDSNTTRADGLATAITVLGPEAGLKFAQENDIAAYMLVKEDLGFAEQYSDAFKPYLSN</sequence>
<evidence type="ECO:0000256" key="19">
    <source>
        <dbReference type="PIRSR" id="PIRSR006268-2"/>
    </source>
</evidence>
<keyword evidence="11 18" id="KW-0460">Magnesium</keyword>
<keyword evidence="14 20" id="KW-0449">Lipoprotein</keyword>
<evidence type="ECO:0000256" key="11">
    <source>
        <dbReference type="ARBA" id="ARBA00022842"/>
    </source>
</evidence>
<dbReference type="InterPro" id="IPR024932">
    <property type="entry name" value="ApbE"/>
</dbReference>
<reference evidence="21" key="1">
    <citation type="submission" date="2015-08" db="EMBL/GenBank/DDBJ databases">
        <authorList>
            <person name="Varghese N."/>
        </authorList>
    </citation>
    <scope>NUCLEOTIDE SEQUENCE [LARGE SCALE GENOMIC DNA]</scope>
    <source>
        <strain evidence="21">JCM 18476</strain>
    </source>
</reference>
<feature type="binding site" evidence="19">
    <location>
        <position position="293"/>
    </location>
    <ligand>
        <name>Mg(2+)</name>
        <dbReference type="ChEBI" id="CHEBI:18420"/>
    </ligand>
</feature>
<keyword evidence="4" id="KW-1003">Cell membrane</keyword>
<evidence type="ECO:0000256" key="13">
    <source>
        <dbReference type="ARBA" id="ARBA00023139"/>
    </source>
</evidence>
<keyword evidence="6 18" id="KW-0285">Flavoprotein</keyword>
<feature type="binding site" evidence="19">
    <location>
        <position position="175"/>
    </location>
    <ligand>
        <name>Mg(2+)</name>
        <dbReference type="ChEBI" id="CHEBI:18420"/>
    </ligand>
</feature>
<evidence type="ECO:0000256" key="15">
    <source>
        <dbReference type="ARBA" id="ARBA00031306"/>
    </source>
</evidence>
<dbReference type="RefSeq" id="WP_055461209.1">
    <property type="nucleotide sequence ID" value="NZ_CYHG01000001.1"/>
</dbReference>
<keyword evidence="7 18" id="KW-0808">Transferase</keyword>
<dbReference type="PANTHER" id="PTHR30040">
    <property type="entry name" value="THIAMINE BIOSYNTHESIS LIPOPROTEIN APBE"/>
    <property type="match status" value="1"/>
</dbReference>
<evidence type="ECO:0000256" key="4">
    <source>
        <dbReference type="ARBA" id="ARBA00022475"/>
    </source>
</evidence>
<evidence type="ECO:0000313" key="20">
    <source>
        <dbReference type="EMBL" id="CUB02222.1"/>
    </source>
</evidence>
<gene>
    <name evidence="20" type="ORF">Ga0061065_10154</name>
</gene>
<comment type="catalytic activity">
    <reaction evidence="16 18">
        <text>L-threonyl-[protein] + FAD = FMN-L-threonyl-[protein] + AMP + H(+)</text>
        <dbReference type="Rhea" id="RHEA:36847"/>
        <dbReference type="Rhea" id="RHEA-COMP:11060"/>
        <dbReference type="Rhea" id="RHEA-COMP:11061"/>
        <dbReference type="ChEBI" id="CHEBI:15378"/>
        <dbReference type="ChEBI" id="CHEBI:30013"/>
        <dbReference type="ChEBI" id="CHEBI:57692"/>
        <dbReference type="ChEBI" id="CHEBI:74257"/>
        <dbReference type="ChEBI" id="CHEBI:456215"/>
        <dbReference type="EC" id="2.7.1.180"/>
    </reaction>
</comment>
<dbReference type="Gene3D" id="3.10.520.10">
    <property type="entry name" value="ApbE-like domains"/>
    <property type="match status" value="1"/>
</dbReference>
<evidence type="ECO:0000256" key="14">
    <source>
        <dbReference type="ARBA" id="ARBA00023288"/>
    </source>
</evidence>
<dbReference type="AlphaFoldDB" id="A0A0K6IFU5"/>
<comment type="cofactor">
    <cofactor evidence="19">
        <name>Mg(2+)</name>
        <dbReference type="ChEBI" id="CHEBI:18420"/>
    </cofactor>
    <cofactor evidence="19">
        <name>Mn(2+)</name>
        <dbReference type="ChEBI" id="CHEBI:29035"/>
    </cofactor>
    <text evidence="19">Magnesium. Can also use manganese.</text>
</comment>
<dbReference type="FunFam" id="3.10.520.10:FF:000001">
    <property type="entry name" value="FAD:protein FMN transferase"/>
    <property type="match status" value="1"/>
</dbReference>
<accession>A0A0K6IFU5</accession>
<evidence type="ECO:0000256" key="7">
    <source>
        <dbReference type="ARBA" id="ARBA00022679"/>
    </source>
</evidence>
<keyword evidence="9" id="KW-0732">Signal</keyword>
<dbReference type="EMBL" id="CYHG01000001">
    <property type="protein sequence ID" value="CUB02222.1"/>
    <property type="molecule type" value="Genomic_DNA"/>
</dbReference>
<evidence type="ECO:0000313" key="21">
    <source>
        <dbReference type="Proteomes" id="UP000182769"/>
    </source>
</evidence>
<organism evidence="20 21">
    <name type="scientific">Marinomonas fungiae</name>
    <dbReference type="NCBI Taxonomy" id="1137284"/>
    <lineage>
        <taxon>Bacteria</taxon>
        <taxon>Pseudomonadati</taxon>
        <taxon>Pseudomonadota</taxon>
        <taxon>Gammaproteobacteria</taxon>
        <taxon>Oceanospirillales</taxon>
        <taxon>Oceanospirillaceae</taxon>
        <taxon>Marinomonas</taxon>
    </lineage>
</organism>
<dbReference type="STRING" id="1137284.GCA_001418205_00053"/>
<evidence type="ECO:0000256" key="6">
    <source>
        <dbReference type="ARBA" id="ARBA00022630"/>
    </source>
</evidence>
<keyword evidence="12" id="KW-0472">Membrane</keyword>
<evidence type="ECO:0000256" key="8">
    <source>
        <dbReference type="ARBA" id="ARBA00022723"/>
    </source>
</evidence>
<evidence type="ECO:0000256" key="16">
    <source>
        <dbReference type="ARBA" id="ARBA00048540"/>
    </source>
</evidence>
<dbReference type="EC" id="2.7.1.180" evidence="2 18"/>
<protein>
    <recommendedName>
        <fullName evidence="3 18">FAD:protein FMN transferase</fullName>
        <ecNumber evidence="2 18">2.7.1.180</ecNumber>
    </recommendedName>
    <alternativeName>
        <fullName evidence="15 18">Flavin transferase</fullName>
    </alternativeName>
</protein>